<keyword evidence="4" id="KW-0472">Membrane</keyword>
<dbReference type="GO" id="GO:0016020">
    <property type="term" value="C:membrane"/>
    <property type="evidence" value="ECO:0007669"/>
    <property type="project" value="TreeGrafter"/>
</dbReference>
<keyword evidence="2" id="KW-0106">Calcium</keyword>
<dbReference type="InterPro" id="IPR004345">
    <property type="entry name" value="TB2_DP1_HVA22"/>
</dbReference>
<dbReference type="SUPFAM" id="SSF49562">
    <property type="entry name" value="C2 domain (Calcium/lipid-binding domain, CaLB)"/>
    <property type="match status" value="1"/>
</dbReference>
<feature type="domain" description="C2" evidence="5">
    <location>
        <begin position="178"/>
        <end position="307"/>
    </location>
</feature>
<dbReference type="PANTHER" id="PTHR45911">
    <property type="entry name" value="C2 DOMAIN-CONTAINING PROTEIN"/>
    <property type="match status" value="1"/>
</dbReference>
<evidence type="ECO:0000256" key="2">
    <source>
        <dbReference type="ARBA" id="ARBA00022837"/>
    </source>
</evidence>
<dbReference type="SMART" id="SM00239">
    <property type="entry name" value="C2"/>
    <property type="match status" value="1"/>
</dbReference>
<organism evidence="6">
    <name type="scientific">Fibrocapsa japonica</name>
    <dbReference type="NCBI Taxonomy" id="94617"/>
    <lineage>
        <taxon>Eukaryota</taxon>
        <taxon>Sar</taxon>
        <taxon>Stramenopiles</taxon>
        <taxon>Ochrophyta</taxon>
        <taxon>Raphidophyceae</taxon>
        <taxon>Chattonellales</taxon>
        <taxon>Chattonellaceae</taxon>
        <taxon>Fibrocapsa</taxon>
    </lineage>
</organism>
<dbReference type="InterPro" id="IPR035892">
    <property type="entry name" value="C2_domain_sf"/>
</dbReference>
<dbReference type="EMBL" id="HBHR01012943">
    <property type="protein sequence ID" value="CAD9864228.1"/>
    <property type="molecule type" value="Transcribed_RNA"/>
</dbReference>
<proteinExistence type="predicted"/>
<evidence type="ECO:0000313" key="6">
    <source>
        <dbReference type="EMBL" id="CAD9864228.1"/>
    </source>
</evidence>
<dbReference type="PANTHER" id="PTHR45911:SF4">
    <property type="entry name" value="MULTIPLE C2 AND TRANSMEMBRANE DOMAIN-CONTAINING PROTEIN"/>
    <property type="match status" value="1"/>
</dbReference>
<evidence type="ECO:0000256" key="4">
    <source>
        <dbReference type="SAM" id="Phobius"/>
    </source>
</evidence>
<evidence type="ECO:0000259" key="5">
    <source>
        <dbReference type="PROSITE" id="PS50004"/>
    </source>
</evidence>
<protein>
    <recommendedName>
        <fullName evidence="5">C2 domain-containing protein</fullName>
    </recommendedName>
</protein>
<dbReference type="AlphaFoldDB" id="A0A7S2UZD4"/>
<feature type="transmembrane region" description="Helical" evidence="4">
    <location>
        <begin position="42"/>
        <end position="61"/>
    </location>
</feature>
<gene>
    <name evidence="6" type="ORF">FJAP1339_LOCUS6332</name>
</gene>
<accession>A0A7S2UZD4</accession>
<evidence type="ECO:0000256" key="1">
    <source>
        <dbReference type="ARBA" id="ARBA00022723"/>
    </source>
</evidence>
<keyword evidence="4" id="KW-1133">Transmembrane helix</keyword>
<dbReference type="Pfam" id="PF03134">
    <property type="entry name" value="TB2_DP1_HVA22"/>
    <property type="match status" value="1"/>
</dbReference>
<sequence length="334" mass="36972">MASSDKKSDIKLMTKKVEQWMDRNPKFCFNAQMKDFEKMVGFSKAYIFSASVIILMLIAYVFFGKTFMGDIIAYLYPALASWRAIKQPSPDNRRQWLTYWVIFGMCSLCEKFLHFLVSWIPLYFFIRLGFLIWCYHPKTLGASVVYGATRPHLLQLLPASTAAPSTKAKAGGAKKSGGAGEAAPAPSASTVSAGTLNVTVVAAENLPVMELFSGTSDPYCLLRMDPPAGEKRAPRGVEKISYKTTCKPKTLSPSWNERIVLKPLESLDGKLVVTVMDKQSVGMDDFIGKVEVKLSSLPKNSVEEAWLTLTDPENMNEKGVSGEIHLKLELDVSS</sequence>
<keyword evidence="4" id="KW-0812">Transmembrane</keyword>
<dbReference type="PROSITE" id="PS50004">
    <property type="entry name" value="C2"/>
    <property type="match status" value="1"/>
</dbReference>
<feature type="transmembrane region" description="Helical" evidence="4">
    <location>
        <begin position="67"/>
        <end position="85"/>
    </location>
</feature>
<feature type="transmembrane region" description="Helical" evidence="4">
    <location>
        <begin position="97"/>
        <end position="126"/>
    </location>
</feature>
<evidence type="ECO:0000256" key="3">
    <source>
        <dbReference type="SAM" id="MobiDB-lite"/>
    </source>
</evidence>
<dbReference type="Pfam" id="PF00168">
    <property type="entry name" value="C2"/>
    <property type="match status" value="1"/>
</dbReference>
<dbReference type="GO" id="GO:0005509">
    <property type="term" value="F:calcium ion binding"/>
    <property type="evidence" value="ECO:0007669"/>
    <property type="project" value="TreeGrafter"/>
</dbReference>
<keyword evidence="1" id="KW-0479">Metal-binding</keyword>
<feature type="region of interest" description="Disordered" evidence="3">
    <location>
        <begin position="165"/>
        <end position="189"/>
    </location>
</feature>
<reference evidence="6" key="1">
    <citation type="submission" date="2021-01" db="EMBL/GenBank/DDBJ databases">
        <authorList>
            <person name="Corre E."/>
            <person name="Pelletier E."/>
            <person name="Niang G."/>
            <person name="Scheremetjew M."/>
            <person name="Finn R."/>
            <person name="Kale V."/>
            <person name="Holt S."/>
            <person name="Cochrane G."/>
            <person name="Meng A."/>
            <person name="Brown T."/>
            <person name="Cohen L."/>
        </authorList>
    </citation>
    <scope>NUCLEOTIDE SEQUENCE</scope>
    <source>
        <strain evidence="6">CCMP1661</strain>
    </source>
</reference>
<name>A0A7S2UZD4_9STRA</name>
<dbReference type="InterPro" id="IPR000008">
    <property type="entry name" value="C2_dom"/>
</dbReference>
<dbReference type="Gene3D" id="2.60.40.150">
    <property type="entry name" value="C2 domain"/>
    <property type="match status" value="1"/>
</dbReference>
<dbReference type="CDD" id="cd00030">
    <property type="entry name" value="C2"/>
    <property type="match status" value="1"/>
</dbReference>